<evidence type="ECO:0000259" key="8">
    <source>
        <dbReference type="Pfam" id="PF06808"/>
    </source>
</evidence>
<name>A0A2S4RVK2_CITAM</name>
<evidence type="ECO:0000256" key="2">
    <source>
        <dbReference type="ARBA" id="ARBA00022475"/>
    </source>
</evidence>
<comment type="similarity">
    <text evidence="7">Belongs to the TRAP transporter large permease family.</text>
</comment>
<feature type="transmembrane region" description="Helical" evidence="7">
    <location>
        <begin position="395"/>
        <end position="418"/>
    </location>
</feature>
<proteinExistence type="inferred from homology"/>
<dbReference type="AlphaFoldDB" id="A0A2S4RVK2"/>
<protein>
    <recommendedName>
        <fullName evidence="7">TRAP transporter large permease protein</fullName>
    </recommendedName>
</protein>
<evidence type="ECO:0000256" key="7">
    <source>
        <dbReference type="RuleBase" id="RU369079"/>
    </source>
</evidence>
<feature type="transmembrane region" description="Helical" evidence="7">
    <location>
        <begin position="213"/>
        <end position="235"/>
    </location>
</feature>
<feature type="transmembrane region" description="Helical" evidence="7">
    <location>
        <begin position="316"/>
        <end position="344"/>
    </location>
</feature>
<keyword evidence="3 7" id="KW-0997">Cell inner membrane</keyword>
<comment type="caution">
    <text evidence="7">Lacks conserved residue(s) required for the propagation of feature annotation.</text>
</comment>
<comment type="subunit">
    <text evidence="7">The complex comprises the extracytoplasmic solute receptor protein and the two transmembrane proteins.</text>
</comment>
<feature type="transmembrane region" description="Helical" evidence="7">
    <location>
        <begin position="241"/>
        <end position="257"/>
    </location>
</feature>
<feature type="transmembrane region" description="Helical" evidence="7">
    <location>
        <begin position="137"/>
        <end position="158"/>
    </location>
</feature>
<reference evidence="9 10" key="1">
    <citation type="submission" date="2018-01" db="EMBL/GenBank/DDBJ databases">
        <title>Complete genome sequences of 14 Citrobacter spp. isolated from plant in Canada.</title>
        <authorList>
            <person name="Bhandare S.G."/>
            <person name="Colavecchio A."/>
            <person name="Jeukens J."/>
            <person name="Emond-Rheault J.-G."/>
            <person name="Freschi L."/>
            <person name="Hamel J."/>
            <person name="Kukavica-Ibrulj I."/>
            <person name="Levesque R."/>
            <person name="Goodridge L."/>
        </authorList>
    </citation>
    <scope>NUCLEOTIDE SEQUENCE [LARGE SCALE GENOMIC DNA]</scope>
    <source>
        <strain evidence="9 10">S1285</strain>
    </source>
</reference>
<feature type="transmembrane region" description="Helical" evidence="7">
    <location>
        <begin position="170"/>
        <end position="192"/>
    </location>
</feature>
<dbReference type="PANTHER" id="PTHR33362">
    <property type="entry name" value="SIALIC ACID TRAP TRANSPORTER PERMEASE PROTEIN SIAT-RELATED"/>
    <property type="match status" value="1"/>
</dbReference>
<dbReference type="PANTHER" id="PTHR33362:SF4">
    <property type="entry name" value="2,3-DIKETO-L-GULONATE TRAP TRANSPORTER LARGE PERMEASE PROTEIN YIAN"/>
    <property type="match status" value="1"/>
</dbReference>
<keyword evidence="4 7" id="KW-0812">Transmembrane</keyword>
<dbReference type="InterPro" id="IPR010656">
    <property type="entry name" value="DctM"/>
</dbReference>
<evidence type="ECO:0000256" key="1">
    <source>
        <dbReference type="ARBA" id="ARBA00004429"/>
    </source>
</evidence>
<dbReference type="GO" id="GO:0005886">
    <property type="term" value="C:plasma membrane"/>
    <property type="evidence" value="ECO:0007669"/>
    <property type="project" value="UniProtKB-SubCell"/>
</dbReference>
<dbReference type="InterPro" id="IPR004681">
    <property type="entry name" value="TRAP_DctM"/>
</dbReference>
<organism evidence="9 10">
    <name type="scientific">Citrobacter amalonaticus</name>
    <dbReference type="NCBI Taxonomy" id="35703"/>
    <lineage>
        <taxon>Bacteria</taxon>
        <taxon>Pseudomonadati</taxon>
        <taxon>Pseudomonadota</taxon>
        <taxon>Gammaproteobacteria</taxon>
        <taxon>Enterobacterales</taxon>
        <taxon>Enterobacteriaceae</taxon>
        <taxon>Citrobacter</taxon>
    </lineage>
</organism>
<feature type="transmembrane region" description="Helical" evidence="7">
    <location>
        <begin position="6"/>
        <end position="33"/>
    </location>
</feature>
<dbReference type="RefSeq" id="WP_103777023.1">
    <property type="nucleotide sequence ID" value="NZ_PQLX01000005.1"/>
</dbReference>
<accession>A0A2S4RVK2</accession>
<keyword evidence="5 7" id="KW-1133">Transmembrane helix</keyword>
<keyword evidence="2" id="KW-1003">Cell membrane</keyword>
<evidence type="ECO:0000313" key="10">
    <source>
        <dbReference type="Proteomes" id="UP000237003"/>
    </source>
</evidence>
<feature type="transmembrane region" description="Helical" evidence="7">
    <location>
        <begin position="92"/>
        <end position="125"/>
    </location>
</feature>
<sequence>MTLAIFLGVLAFGIIIGMPISFALLLSGVAMMWQLDMFDAQLIAQNAIDGTNNFVLLAAPFFILAGEVMNAGGLSKRIIRLAMAFVGHVPGGLGYVAIFAAMLMASLSGSALADTTALAAMLLPMMREAGYNMNRSAGLIVCGGVIAPVLPPSIPLILFGVAAQVSITKLFIGGVIPGVMMGISILAAWWLVSRKDADTVVYEKKPRSEAISAFKDGVWALILPLIILFGLKFGIFTPTEAGVIAAAYSLFVGCFIYKELKLKDIYRVLLNAGKMTAMVMFLVAGAMVTSWLITVADLPGQLVGLLEPFIEHPRLFMLMLVLVLLVVGLVIDMTPLILIMAPVLMPVVTIVGIDPVYFGVVFVMTSALGLITPPIGTSLNAACSIGNLRIEGVSIAMLPFLLAEIGVVLLLVIFPEIITIPLSYMF</sequence>
<dbReference type="PIRSF" id="PIRSF006066">
    <property type="entry name" value="HI0050"/>
    <property type="match status" value="1"/>
</dbReference>
<feature type="transmembrane region" description="Helical" evidence="7">
    <location>
        <begin position="277"/>
        <end position="296"/>
    </location>
</feature>
<evidence type="ECO:0000256" key="4">
    <source>
        <dbReference type="ARBA" id="ARBA00022692"/>
    </source>
</evidence>
<feature type="domain" description="TRAP C4-dicarboxylate transport system permease DctM subunit" evidence="8">
    <location>
        <begin position="7"/>
        <end position="417"/>
    </location>
</feature>
<keyword evidence="7" id="KW-0813">Transport</keyword>
<dbReference type="NCBIfam" id="TIGR00786">
    <property type="entry name" value="dctM"/>
    <property type="match status" value="1"/>
</dbReference>
<evidence type="ECO:0000256" key="5">
    <source>
        <dbReference type="ARBA" id="ARBA00022989"/>
    </source>
</evidence>
<comment type="caution">
    <text evidence="9">The sequence shown here is derived from an EMBL/GenBank/DDBJ whole genome shotgun (WGS) entry which is preliminary data.</text>
</comment>
<dbReference type="Proteomes" id="UP000237003">
    <property type="component" value="Unassembled WGS sequence"/>
</dbReference>
<comment type="subcellular location">
    <subcellularLocation>
        <location evidence="1 7">Cell inner membrane</location>
        <topology evidence="1 7">Multi-pass membrane protein</topology>
    </subcellularLocation>
</comment>
<dbReference type="OrthoDB" id="8627919at2"/>
<evidence type="ECO:0000256" key="3">
    <source>
        <dbReference type="ARBA" id="ARBA00022519"/>
    </source>
</evidence>
<dbReference type="GO" id="GO:0022857">
    <property type="term" value="F:transmembrane transporter activity"/>
    <property type="evidence" value="ECO:0007669"/>
    <property type="project" value="UniProtKB-UniRule"/>
</dbReference>
<dbReference type="Pfam" id="PF06808">
    <property type="entry name" value="DctM"/>
    <property type="match status" value="1"/>
</dbReference>
<gene>
    <name evidence="9" type="ORF">C3430_14375</name>
</gene>
<evidence type="ECO:0000313" key="9">
    <source>
        <dbReference type="EMBL" id="POU64379.1"/>
    </source>
</evidence>
<evidence type="ECO:0000256" key="6">
    <source>
        <dbReference type="ARBA" id="ARBA00023136"/>
    </source>
</evidence>
<comment type="function">
    <text evidence="7">Part of the tripartite ATP-independent periplasmic (TRAP) transport system.</text>
</comment>
<keyword evidence="6 7" id="KW-0472">Membrane</keyword>
<feature type="transmembrane region" description="Helical" evidence="7">
    <location>
        <begin position="356"/>
        <end position="375"/>
    </location>
</feature>
<dbReference type="EMBL" id="PQLX01000005">
    <property type="protein sequence ID" value="POU64379.1"/>
    <property type="molecule type" value="Genomic_DNA"/>
</dbReference>